<evidence type="ECO:0000259" key="1">
    <source>
        <dbReference type="Pfam" id="PF02698"/>
    </source>
</evidence>
<organism evidence="2 3">
    <name type="scientific">Aliiroseovarius zhejiangensis</name>
    <dbReference type="NCBI Taxonomy" id="1632025"/>
    <lineage>
        <taxon>Bacteria</taxon>
        <taxon>Pseudomonadati</taxon>
        <taxon>Pseudomonadota</taxon>
        <taxon>Alphaproteobacteria</taxon>
        <taxon>Rhodobacterales</taxon>
        <taxon>Paracoccaceae</taxon>
        <taxon>Aliiroseovarius</taxon>
    </lineage>
</organism>
<reference evidence="3" key="1">
    <citation type="journal article" date="2019" name="Int. J. Syst. Evol. Microbiol.">
        <title>The Global Catalogue of Microorganisms (GCM) 10K type strain sequencing project: providing services to taxonomists for standard genome sequencing and annotation.</title>
        <authorList>
            <consortium name="The Broad Institute Genomics Platform"/>
            <consortium name="The Broad Institute Genome Sequencing Center for Infectious Disease"/>
            <person name="Wu L."/>
            <person name="Ma J."/>
        </authorList>
    </citation>
    <scope>NUCLEOTIDE SEQUENCE [LARGE SCALE GENOMIC DNA]</scope>
    <source>
        <strain evidence="3">KCTC 42443</strain>
    </source>
</reference>
<dbReference type="InterPro" id="IPR051599">
    <property type="entry name" value="Cell_Envelope_Assoc"/>
</dbReference>
<dbReference type="Proteomes" id="UP000609802">
    <property type="component" value="Unassembled WGS sequence"/>
</dbReference>
<comment type="caution">
    <text evidence="2">The sequence shown here is derived from an EMBL/GenBank/DDBJ whole genome shotgun (WGS) entry which is preliminary data.</text>
</comment>
<dbReference type="InterPro" id="IPR014729">
    <property type="entry name" value="Rossmann-like_a/b/a_fold"/>
</dbReference>
<dbReference type="Pfam" id="PF02698">
    <property type="entry name" value="DUF218"/>
    <property type="match status" value="1"/>
</dbReference>
<feature type="domain" description="DUF218" evidence="1">
    <location>
        <begin position="4"/>
        <end position="127"/>
    </location>
</feature>
<dbReference type="PANTHER" id="PTHR30336:SF20">
    <property type="entry name" value="DUF218 DOMAIN-CONTAINING PROTEIN"/>
    <property type="match status" value="1"/>
</dbReference>
<evidence type="ECO:0000313" key="3">
    <source>
        <dbReference type="Proteomes" id="UP000609802"/>
    </source>
</evidence>
<dbReference type="RefSeq" id="WP_191286310.1">
    <property type="nucleotide sequence ID" value="NZ_BNCH01000003.1"/>
</dbReference>
<dbReference type="InterPro" id="IPR003848">
    <property type="entry name" value="DUF218"/>
</dbReference>
<protein>
    <recommendedName>
        <fullName evidence="1">DUF218 domain-containing protein</fullName>
    </recommendedName>
</protein>
<dbReference type="PANTHER" id="PTHR30336">
    <property type="entry name" value="INNER MEMBRANE PROTEIN, PROBABLE PERMEASE"/>
    <property type="match status" value="1"/>
</dbReference>
<proteinExistence type="predicted"/>
<keyword evidence="3" id="KW-1185">Reference proteome</keyword>
<evidence type="ECO:0000313" key="2">
    <source>
        <dbReference type="EMBL" id="GHE98821.1"/>
    </source>
</evidence>
<name>A0ABQ3J475_9RHOB</name>
<gene>
    <name evidence="2" type="ORF">GCM10016455_19470</name>
</gene>
<accession>A0ABQ3J475</accession>
<dbReference type="CDD" id="cd06259">
    <property type="entry name" value="YdcF-like"/>
    <property type="match status" value="1"/>
</dbReference>
<dbReference type="EMBL" id="BNCH01000003">
    <property type="protein sequence ID" value="GHE98821.1"/>
    <property type="molecule type" value="Genomic_DNA"/>
</dbReference>
<dbReference type="Gene3D" id="3.40.50.620">
    <property type="entry name" value="HUPs"/>
    <property type="match status" value="1"/>
</dbReference>
<sequence>MTRVAIVLGAAVRPDGSASPALARRARAAADLYQRGQVDQIIASGGVPRAGHSEASVIAQICVQAGVPPAAIQIEDQSANTLENIRNSKTLLPPSAQVVLVTDRYHAFRARLTAREFGLSPVSESPSLMPNKVHRIIRGYGREAAALSLYVLRRVGRIISQPSR</sequence>